<dbReference type="FunCoup" id="A0A3B1K816">
    <property type="interactions" value="11"/>
</dbReference>
<dbReference type="Proteomes" id="UP000018467">
    <property type="component" value="Unassembled WGS sequence"/>
</dbReference>
<evidence type="ECO:0000256" key="2">
    <source>
        <dbReference type="ARBA" id="ARBA00022771"/>
    </source>
</evidence>
<evidence type="ECO:0000313" key="7">
    <source>
        <dbReference type="Ensembl" id="ENSAMXP00000050832.1"/>
    </source>
</evidence>
<keyword evidence="1 4" id="KW-0479">Metal-binding</keyword>
<reference evidence="8" key="2">
    <citation type="journal article" date="2014" name="Nat. Commun.">
        <title>The cavefish genome reveals candidate genes for eye loss.</title>
        <authorList>
            <person name="McGaugh S.E."/>
            <person name="Gross J.B."/>
            <person name="Aken B."/>
            <person name="Blin M."/>
            <person name="Borowsky R."/>
            <person name="Chalopin D."/>
            <person name="Hinaux H."/>
            <person name="Jeffery W.R."/>
            <person name="Keene A."/>
            <person name="Ma L."/>
            <person name="Minx P."/>
            <person name="Murphy D."/>
            <person name="O'Quin K.E."/>
            <person name="Retaux S."/>
            <person name="Rohner N."/>
            <person name="Searle S.M."/>
            <person name="Stahl B.A."/>
            <person name="Tabin C."/>
            <person name="Volff J.N."/>
            <person name="Yoshizawa M."/>
            <person name="Warren W.C."/>
        </authorList>
    </citation>
    <scope>NUCLEOTIDE SEQUENCE [LARGE SCALE GENOMIC DNA]</scope>
    <source>
        <strain evidence="8">female</strain>
    </source>
</reference>
<dbReference type="Pfam" id="PF21366">
    <property type="entry name" value="TRAFD1-XIAF1_ZnF"/>
    <property type="match status" value="1"/>
</dbReference>
<accession>A0A3B1K816</accession>
<dbReference type="InParanoid" id="A0A3B1K816"/>
<evidence type="ECO:0000256" key="4">
    <source>
        <dbReference type="PROSITE-ProRule" id="PRU00207"/>
    </source>
</evidence>
<dbReference type="AlphaFoldDB" id="A0A3B1K816"/>
<organism evidence="7 8">
    <name type="scientific">Astyanax mexicanus</name>
    <name type="common">Blind cave fish</name>
    <name type="synonym">Astyanax fasciatus mexicanus</name>
    <dbReference type="NCBI Taxonomy" id="7994"/>
    <lineage>
        <taxon>Eukaryota</taxon>
        <taxon>Metazoa</taxon>
        <taxon>Chordata</taxon>
        <taxon>Craniata</taxon>
        <taxon>Vertebrata</taxon>
        <taxon>Euteleostomi</taxon>
        <taxon>Actinopterygii</taxon>
        <taxon>Neopterygii</taxon>
        <taxon>Teleostei</taxon>
        <taxon>Ostariophysi</taxon>
        <taxon>Characiformes</taxon>
        <taxon>Characoidei</taxon>
        <taxon>Acestrorhamphidae</taxon>
        <taxon>Acestrorhamphinae</taxon>
        <taxon>Astyanax</taxon>
    </lineage>
</organism>
<dbReference type="InterPro" id="IPR051986">
    <property type="entry name" value="Innate_Immune_Apopt_Reg"/>
</dbReference>
<dbReference type="GO" id="GO:0005739">
    <property type="term" value="C:mitochondrion"/>
    <property type="evidence" value="ECO:0007669"/>
    <property type="project" value="TreeGrafter"/>
</dbReference>
<dbReference type="InterPro" id="IPR001293">
    <property type="entry name" value="Znf_TRAF"/>
</dbReference>
<keyword evidence="3 4" id="KW-0862">Zinc</keyword>
<reference evidence="7" key="4">
    <citation type="submission" date="2025-09" db="UniProtKB">
        <authorList>
            <consortium name="Ensembl"/>
        </authorList>
    </citation>
    <scope>IDENTIFICATION</scope>
</reference>
<evidence type="ECO:0000259" key="6">
    <source>
        <dbReference type="PROSITE" id="PS50145"/>
    </source>
</evidence>
<proteinExistence type="predicted"/>
<evidence type="ECO:0000256" key="1">
    <source>
        <dbReference type="ARBA" id="ARBA00022723"/>
    </source>
</evidence>
<evidence type="ECO:0000256" key="3">
    <source>
        <dbReference type="ARBA" id="ARBA00022833"/>
    </source>
</evidence>
<feature type="compositionally biased region" description="Acidic residues" evidence="5">
    <location>
        <begin position="142"/>
        <end position="152"/>
    </location>
</feature>
<dbReference type="InterPro" id="IPR049439">
    <property type="entry name" value="TRAFD1-XIAF1_Znf"/>
</dbReference>
<keyword evidence="2 4" id="KW-0863">Zinc-finger</keyword>
<feature type="region of interest" description="Disordered" evidence="5">
    <location>
        <begin position="137"/>
        <end position="206"/>
    </location>
</feature>
<keyword evidence="8" id="KW-1185">Reference proteome</keyword>
<dbReference type="GO" id="GO:0008270">
    <property type="term" value="F:zinc ion binding"/>
    <property type="evidence" value="ECO:0007669"/>
    <property type="project" value="UniProtKB-KW"/>
</dbReference>
<dbReference type="Gene3D" id="3.30.40.10">
    <property type="entry name" value="Zinc/RING finger domain, C3HC4 (zinc finger)"/>
    <property type="match status" value="2"/>
</dbReference>
<dbReference type="STRING" id="7994.ENSAMXP00000050832"/>
<evidence type="ECO:0000313" key="8">
    <source>
        <dbReference type="Proteomes" id="UP000018467"/>
    </source>
</evidence>
<sequence>MDDPLEAPEELVQCSHCNKEVAKVNLPVHEAHCQRFLCLCSDCDELVPKDQLEEHRVEQHTVVRCKMCDKKMQRYKLPNHETNECRERPQVCEFCELDLPLSALEEHVMTCGSRTERCPDCKQYVTLRDQKKHAQICPSALSEDDSHSEEESTYGAMKPAPINNLQDDQKLKNPYFTAGPSDLVADSGSDSENEENKEPPDFTFSSHYMSKGGGAAGFGDLDQIRTCPNCHLALPLQTLQWHEVQISSLVLMYRSVMTRYLPF</sequence>
<protein>
    <submittedName>
        <fullName evidence="7">XIAP associated factor 1</fullName>
    </submittedName>
</protein>
<dbReference type="Ensembl" id="ENSAMXT00000037930.1">
    <property type="protein sequence ID" value="ENSAMXP00000050832.1"/>
    <property type="gene ID" value="ENSAMXG00000000093.2"/>
</dbReference>
<feature type="domain" description="TRAF-type" evidence="6">
    <location>
        <begin position="28"/>
        <end position="105"/>
    </location>
</feature>
<dbReference type="PANTHER" id="PTHR16295:SF17">
    <property type="entry name" value="XIAP-ASSOCIATED FACTOR 1"/>
    <property type="match status" value="1"/>
</dbReference>
<dbReference type="PROSITE" id="PS50145">
    <property type="entry name" value="ZF_TRAF"/>
    <property type="match status" value="1"/>
</dbReference>
<dbReference type="PANTHER" id="PTHR16295">
    <property type="entry name" value="TRAF-TYPE ZINC FINGER PROTEIN-RELATED"/>
    <property type="match status" value="1"/>
</dbReference>
<evidence type="ECO:0000256" key="5">
    <source>
        <dbReference type="SAM" id="MobiDB-lite"/>
    </source>
</evidence>
<feature type="zinc finger region" description="TRAF-type" evidence="4">
    <location>
        <begin position="28"/>
        <end position="105"/>
    </location>
</feature>
<dbReference type="Bgee" id="ENSAMXG00000000093">
    <property type="expression patterns" value="Expressed in zone of skin and 14 other cell types or tissues"/>
</dbReference>
<reference evidence="8" key="1">
    <citation type="submission" date="2013-03" db="EMBL/GenBank/DDBJ databases">
        <authorList>
            <person name="Jeffery W."/>
            <person name="Warren W."/>
            <person name="Wilson R.K."/>
        </authorList>
    </citation>
    <scope>NUCLEOTIDE SEQUENCE</scope>
    <source>
        <strain evidence="8">female</strain>
    </source>
</reference>
<dbReference type="GeneTree" id="ENSGT00530000063869"/>
<dbReference type="InterPro" id="IPR013083">
    <property type="entry name" value="Znf_RING/FYVE/PHD"/>
</dbReference>
<reference evidence="7" key="3">
    <citation type="submission" date="2025-08" db="UniProtKB">
        <authorList>
            <consortium name="Ensembl"/>
        </authorList>
    </citation>
    <scope>IDENTIFICATION</scope>
</reference>
<name>A0A3B1K816_ASTMX</name>